<evidence type="ECO:0000313" key="6">
    <source>
        <dbReference type="Proteomes" id="UP000794436"/>
    </source>
</evidence>
<evidence type="ECO:0000259" key="4">
    <source>
        <dbReference type="PROSITE" id="PS51910"/>
    </source>
</evidence>
<dbReference type="PANTHER" id="PTHR46066:SF2">
    <property type="entry name" value="CHITINASE DOMAIN-CONTAINING PROTEIN 1"/>
    <property type="match status" value="1"/>
</dbReference>
<dbReference type="GO" id="GO:0012505">
    <property type="term" value="C:endomembrane system"/>
    <property type="evidence" value="ECO:0007669"/>
    <property type="project" value="TreeGrafter"/>
</dbReference>
<dbReference type="GO" id="GO:0008061">
    <property type="term" value="F:chitin binding"/>
    <property type="evidence" value="ECO:0007669"/>
    <property type="project" value="InterPro"/>
</dbReference>
<keyword evidence="6" id="KW-1185">Reference proteome</keyword>
<dbReference type="GO" id="GO:0005975">
    <property type="term" value="P:carbohydrate metabolic process"/>
    <property type="evidence" value="ECO:0007669"/>
    <property type="project" value="InterPro"/>
</dbReference>
<evidence type="ECO:0000256" key="1">
    <source>
        <dbReference type="ARBA" id="ARBA00009336"/>
    </source>
</evidence>
<proteinExistence type="inferred from homology"/>
<dbReference type="Proteomes" id="UP000794436">
    <property type="component" value="Unassembled WGS sequence"/>
</dbReference>
<feature type="signal peptide" evidence="3">
    <location>
        <begin position="1"/>
        <end position="19"/>
    </location>
</feature>
<dbReference type="PROSITE" id="PS51910">
    <property type="entry name" value="GH18_2"/>
    <property type="match status" value="1"/>
</dbReference>
<accession>A0A8K1FK63</accession>
<evidence type="ECO:0000313" key="5">
    <source>
        <dbReference type="EMBL" id="TMW62492.1"/>
    </source>
</evidence>
<sequence>MLWTLVVCVLVSQSTRVAASRYDAGEDEDDEDADDTDGFDFLSTKLESIPKGVETAGSGACDVPGLVESVVKRGLVTPRPTIQSILQEHSRAASDVETRAFQGETLGYVTPWNNRGYDWAKQFRRKFTYIAPVWLQIREDSKTKTPIITGSHDIDDQWVADVRGGDGKGPKLVPRVVYERNRLNSNDVPVIIDLLVKLARERALDGFVFEIPIIPGTMDMLLRVGEALQDADKLLLLVLTRSSNEGALPVTHEMLIDLLPVVHRFTMNAYDYHLPGPNAPLDWIESTLEHFTDNEKPKILMGIPFYGYDGHDAIVGSSFAQTLKTHAGSRLQWDGSAHECLYRYTGDDEQRHVVYYPCLQFLADRLQLFQDHGVGVAVWELGQGLEYFYDLL</sequence>
<name>A0A8K1FK63_PYTOL</name>
<dbReference type="GO" id="GO:0070492">
    <property type="term" value="F:oligosaccharide binding"/>
    <property type="evidence" value="ECO:0007669"/>
    <property type="project" value="TreeGrafter"/>
</dbReference>
<dbReference type="OrthoDB" id="10254444at2759"/>
<dbReference type="InterPro" id="IPR011583">
    <property type="entry name" value="Chitinase_II/V-like_cat"/>
</dbReference>
<comment type="similarity">
    <text evidence="1">Belongs to the glycosyl hydrolase 18 family.</text>
</comment>
<evidence type="ECO:0000256" key="2">
    <source>
        <dbReference type="ARBA" id="ARBA00040976"/>
    </source>
</evidence>
<dbReference type="InterPro" id="IPR001223">
    <property type="entry name" value="Glyco_hydro18_cat"/>
</dbReference>
<dbReference type="PANTHER" id="PTHR46066">
    <property type="entry name" value="CHITINASE DOMAIN-CONTAINING PROTEIN 1 FAMILY MEMBER"/>
    <property type="match status" value="1"/>
</dbReference>
<comment type="caution">
    <text evidence="5">The sequence shown here is derived from an EMBL/GenBank/DDBJ whole genome shotgun (WGS) entry which is preliminary data.</text>
</comment>
<dbReference type="InterPro" id="IPR017853">
    <property type="entry name" value="GH"/>
</dbReference>
<keyword evidence="3" id="KW-0732">Signal</keyword>
<gene>
    <name evidence="5" type="ORF">Poli38472_005110</name>
</gene>
<dbReference type="SUPFAM" id="SSF51445">
    <property type="entry name" value="(Trans)glycosidases"/>
    <property type="match status" value="1"/>
</dbReference>
<dbReference type="InterPro" id="IPR029070">
    <property type="entry name" value="Chitinase_insertion_sf"/>
</dbReference>
<reference evidence="5" key="1">
    <citation type="submission" date="2019-03" db="EMBL/GenBank/DDBJ databases">
        <title>Long read genome sequence of the mycoparasitic Pythium oligandrum ATCC 38472 isolated from sugarbeet rhizosphere.</title>
        <authorList>
            <person name="Gaulin E."/>
        </authorList>
    </citation>
    <scope>NUCLEOTIDE SEQUENCE</scope>
    <source>
        <strain evidence="5">ATCC 38472_TT</strain>
    </source>
</reference>
<dbReference type="Gene3D" id="3.20.20.80">
    <property type="entry name" value="Glycosidases"/>
    <property type="match status" value="1"/>
</dbReference>
<feature type="domain" description="GH18" evidence="4">
    <location>
        <begin position="103"/>
        <end position="392"/>
    </location>
</feature>
<protein>
    <recommendedName>
        <fullName evidence="2">Chitinase domain-containing protein 1</fullName>
    </recommendedName>
</protein>
<evidence type="ECO:0000256" key="3">
    <source>
        <dbReference type="SAM" id="SignalP"/>
    </source>
</evidence>
<dbReference type="SMART" id="SM00636">
    <property type="entry name" value="Glyco_18"/>
    <property type="match status" value="1"/>
</dbReference>
<dbReference type="Gene3D" id="3.10.50.10">
    <property type="match status" value="1"/>
</dbReference>
<dbReference type="AlphaFoldDB" id="A0A8K1FK63"/>
<organism evidence="5 6">
    <name type="scientific">Pythium oligandrum</name>
    <name type="common">Mycoparasitic fungus</name>
    <dbReference type="NCBI Taxonomy" id="41045"/>
    <lineage>
        <taxon>Eukaryota</taxon>
        <taxon>Sar</taxon>
        <taxon>Stramenopiles</taxon>
        <taxon>Oomycota</taxon>
        <taxon>Peronosporomycetes</taxon>
        <taxon>Pythiales</taxon>
        <taxon>Pythiaceae</taxon>
        <taxon>Pythium</taxon>
    </lineage>
</organism>
<feature type="chain" id="PRO_5035424073" description="Chitinase domain-containing protein 1" evidence="3">
    <location>
        <begin position="20"/>
        <end position="392"/>
    </location>
</feature>
<dbReference type="EMBL" id="SPLM01000073">
    <property type="protein sequence ID" value="TMW62492.1"/>
    <property type="molecule type" value="Genomic_DNA"/>
</dbReference>